<dbReference type="InterPro" id="IPR007211">
    <property type="entry name" value="DUF378"/>
</dbReference>
<dbReference type="PANTHER" id="PTHR37304:SF1">
    <property type="entry name" value="MEMBRANE PROTEIN"/>
    <property type="match status" value="1"/>
</dbReference>
<proteinExistence type="predicted"/>
<keyword evidence="1" id="KW-0472">Membrane</keyword>
<dbReference type="RefSeq" id="WP_214170418.1">
    <property type="nucleotide sequence ID" value="NZ_JAHCVJ010000001.1"/>
</dbReference>
<dbReference type="AlphaFoldDB" id="A0AAW4L6R8"/>
<dbReference type="PANTHER" id="PTHR37304">
    <property type="entry name" value="MEMBRANE PROTEIN-RELATED"/>
    <property type="match status" value="1"/>
</dbReference>
<name>A0AAW4L6R8_9BACT</name>
<dbReference type="Proteomes" id="UP000811899">
    <property type="component" value="Unassembled WGS sequence"/>
</dbReference>
<organism evidence="2 3">
    <name type="scientific">Geoanaerobacter pelophilus</name>
    <dbReference type="NCBI Taxonomy" id="60036"/>
    <lineage>
        <taxon>Bacteria</taxon>
        <taxon>Pseudomonadati</taxon>
        <taxon>Thermodesulfobacteriota</taxon>
        <taxon>Desulfuromonadia</taxon>
        <taxon>Geobacterales</taxon>
        <taxon>Geobacteraceae</taxon>
        <taxon>Geoanaerobacter</taxon>
    </lineage>
</organism>
<keyword evidence="3" id="KW-1185">Reference proteome</keyword>
<comment type="caution">
    <text evidence="2">The sequence shown here is derived from an EMBL/GenBank/DDBJ whole genome shotgun (WGS) entry which is preliminary data.</text>
</comment>
<sequence>MKVLDIIVTSLLIIGALNWGLVGFFGFNLVGALFGEATAITRVVYALVGLCGLYEAFNFTVGYEAMHHRWCDIAH</sequence>
<reference evidence="2 3" key="1">
    <citation type="submission" date="2021-05" db="EMBL/GenBank/DDBJ databases">
        <title>The draft genome of Geobacter pelophilus DSM 12255.</title>
        <authorList>
            <person name="Xu Z."/>
            <person name="Masuda Y."/>
            <person name="Itoh H."/>
            <person name="Senoo K."/>
        </authorList>
    </citation>
    <scope>NUCLEOTIDE SEQUENCE [LARGE SCALE GENOMIC DNA]</scope>
    <source>
        <strain evidence="2 3">DSM 12255</strain>
    </source>
</reference>
<evidence type="ECO:0000256" key="1">
    <source>
        <dbReference type="SAM" id="Phobius"/>
    </source>
</evidence>
<dbReference type="EMBL" id="JAHCVJ010000001">
    <property type="protein sequence ID" value="MBT0663699.1"/>
    <property type="molecule type" value="Genomic_DNA"/>
</dbReference>
<evidence type="ECO:0000313" key="2">
    <source>
        <dbReference type="EMBL" id="MBT0663699.1"/>
    </source>
</evidence>
<gene>
    <name evidence="2" type="ORF">KI809_05225</name>
</gene>
<dbReference type="Pfam" id="PF04070">
    <property type="entry name" value="DUF378"/>
    <property type="match status" value="1"/>
</dbReference>
<keyword evidence="1" id="KW-0812">Transmembrane</keyword>
<accession>A0AAW4L6R8</accession>
<evidence type="ECO:0000313" key="3">
    <source>
        <dbReference type="Proteomes" id="UP000811899"/>
    </source>
</evidence>
<feature type="transmembrane region" description="Helical" evidence="1">
    <location>
        <begin position="6"/>
        <end position="27"/>
    </location>
</feature>
<feature type="transmembrane region" description="Helical" evidence="1">
    <location>
        <begin position="39"/>
        <end position="57"/>
    </location>
</feature>
<protein>
    <submittedName>
        <fullName evidence="2">DUF378 domain-containing protein</fullName>
    </submittedName>
</protein>
<keyword evidence="1" id="KW-1133">Transmembrane helix</keyword>